<organism evidence="2 3">
    <name type="scientific">Candidatus Enterococcus willemsii</name>
    <dbReference type="NCBI Taxonomy" id="1857215"/>
    <lineage>
        <taxon>Bacteria</taxon>
        <taxon>Bacillati</taxon>
        <taxon>Bacillota</taxon>
        <taxon>Bacilli</taxon>
        <taxon>Lactobacillales</taxon>
        <taxon>Enterococcaceae</taxon>
        <taxon>Enterococcus</taxon>
    </lineage>
</organism>
<gene>
    <name evidence="2" type="ORF">BAU17_04895</name>
</gene>
<evidence type="ECO:0000256" key="1">
    <source>
        <dbReference type="SAM" id="Coils"/>
    </source>
</evidence>
<dbReference type="InterPro" id="IPR007838">
    <property type="entry name" value="Cell_div_ZapA-like"/>
</dbReference>
<proteinExistence type="predicted"/>
<evidence type="ECO:0000313" key="3">
    <source>
        <dbReference type="Proteomes" id="UP000782705"/>
    </source>
</evidence>
<dbReference type="GO" id="GO:0051301">
    <property type="term" value="P:cell division"/>
    <property type="evidence" value="ECO:0007669"/>
    <property type="project" value="UniProtKB-KW"/>
</dbReference>
<accession>A0ABQ6Z1F4</accession>
<evidence type="ECO:0000313" key="2">
    <source>
        <dbReference type="EMBL" id="KAF1305117.1"/>
    </source>
</evidence>
<protein>
    <submittedName>
        <fullName evidence="2">Cell division protein ZapA</fullName>
    </submittedName>
</protein>
<dbReference type="RefSeq" id="WP_161901424.1">
    <property type="nucleotide sequence ID" value="NZ_MAEL01000023.1"/>
</dbReference>
<dbReference type="EMBL" id="MAEL01000023">
    <property type="protein sequence ID" value="KAF1305117.1"/>
    <property type="molecule type" value="Genomic_DNA"/>
</dbReference>
<dbReference type="SUPFAM" id="SSF102829">
    <property type="entry name" value="Cell division protein ZapA-like"/>
    <property type="match status" value="1"/>
</dbReference>
<keyword evidence="2" id="KW-0131">Cell cycle</keyword>
<dbReference type="InterPro" id="IPR036192">
    <property type="entry name" value="Cell_div_ZapA-like_sf"/>
</dbReference>
<dbReference type="Gene3D" id="6.10.250.790">
    <property type="match status" value="1"/>
</dbReference>
<keyword evidence="3" id="KW-1185">Reference proteome</keyword>
<keyword evidence="2" id="KW-0132">Cell division</keyword>
<reference evidence="2 3" key="1">
    <citation type="submission" date="2016-06" db="EMBL/GenBank/DDBJ databases">
        <title>Four novel species of enterococci isolated from chicken manure.</title>
        <authorList>
            <person name="Van Tyne D."/>
        </authorList>
    </citation>
    <scope>NUCLEOTIDE SEQUENCE [LARGE SCALE GENOMIC DNA]</scope>
    <source>
        <strain evidence="2 3">CU12B</strain>
    </source>
</reference>
<dbReference type="InterPro" id="IPR053712">
    <property type="entry name" value="Bac_CellDiv_Activator"/>
</dbReference>
<keyword evidence="1" id="KW-0175">Coiled coil</keyword>
<comment type="caution">
    <text evidence="2">The sequence shown here is derived from an EMBL/GenBank/DDBJ whole genome shotgun (WGS) entry which is preliminary data.</text>
</comment>
<feature type="coiled-coil region" evidence="1">
    <location>
        <begin position="60"/>
        <end position="113"/>
    </location>
</feature>
<name>A0ABQ6Z1F4_9ENTE</name>
<sequence>MTKQKKRFKAVIDNQTYTIIGQESTEHMTMVTKLVNDQLNELKQLSPQMDSEQAAILLAVNAISDQLKKQEQLLAALKKNEELRKKAIKVTELENRIQRIEAIEVEAKEVLERTGRSEVEIHNHLEAQQILNEERKRNIQQKTSQG</sequence>
<dbReference type="Pfam" id="PF05164">
    <property type="entry name" value="ZapA"/>
    <property type="match status" value="1"/>
</dbReference>
<dbReference type="Proteomes" id="UP000782705">
    <property type="component" value="Unassembled WGS sequence"/>
</dbReference>